<comment type="caution">
    <text evidence="1">The sequence shown here is derived from an EMBL/GenBank/DDBJ whole genome shotgun (WGS) entry which is preliminary data.</text>
</comment>
<dbReference type="InterPro" id="IPR027417">
    <property type="entry name" value="P-loop_NTPase"/>
</dbReference>
<keyword evidence="2" id="KW-1185">Reference proteome</keyword>
<evidence type="ECO:0000313" key="1">
    <source>
        <dbReference type="EMBL" id="MTT32260.1"/>
    </source>
</evidence>
<organism evidence="1 2">
    <name type="scientific">Terrilactibacillus tamarindi</name>
    <dbReference type="NCBI Taxonomy" id="2599694"/>
    <lineage>
        <taxon>Bacteria</taxon>
        <taxon>Bacillati</taxon>
        <taxon>Bacillota</taxon>
        <taxon>Bacilli</taxon>
        <taxon>Bacillales</taxon>
        <taxon>Bacillaceae</taxon>
        <taxon>Terrilactibacillus</taxon>
    </lineage>
</organism>
<evidence type="ECO:0000313" key="2">
    <source>
        <dbReference type="Proteomes" id="UP000440978"/>
    </source>
</evidence>
<dbReference type="Proteomes" id="UP000440978">
    <property type="component" value="Unassembled WGS sequence"/>
</dbReference>
<dbReference type="OrthoDB" id="9816297at2"/>
<dbReference type="Gene3D" id="3.40.50.300">
    <property type="entry name" value="P-loop containing nucleotide triphosphate hydrolases"/>
    <property type="match status" value="1"/>
</dbReference>
<dbReference type="AlphaFoldDB" id="A0A6N8CRF1"/>
<proteinExistence type="predicted"/>
<protein>
    <submittedName>
        <fullName evidence="1">Uncharacterized protein</fullName>
    </submittedName>
</protein>
<dbReference type="EMBL" id="WNHB01000014">
    <property type="protein sequence ID" value="MTT32260.1"/>
    <property type="molecule type" value="Genomic_DNA"/>
</dbReference>
<accession>A0A6N8CRF1</accession>
<name>A0A6N8CRF1_9BACI</name>
<reference evidence="1 2" key="1">
    <citation type="submission" date="2019-11" db="EMBL/GenBank/DDBJ databases">
        <title>Terrilactibacillus tamarindus sp. nov. BCM23-1 isolated from bark of Tamarindus indica.</title>
        <authorList>
            <person name="Kingkaew E."/>
            <person name="Tanasupawat S."/>
        </authorList>
    </citation>
    <scope>NUCLEOTIDE SEQUENCE [LARGE SCALE GENOMIC DNA]</scope>
    <source>
        <strain evidence="1 2">BCM23-1</strain>
    </source>
</reference>
<sequence>MIDQAESLRRRMENHHPSVPNYLAISGHSRNSAQSQFCLNLSQTLGEFGKRVLVIYLGNDVQPWTGVPQSISIAETLNRKQPIKKALVQHRHVSYLRSGSLLIDKLGGNRDYLKELQMSFNELNGEFDMILFDFENVNDFERFGSVFDILLFLSKGTKQAVLSTYTMLKKFRLMYQDLEFACVLIQEKTLGEAVKIGERLIKVSDHYLKNAFKWISIFPSDSDNTDTVSHPFSLQTIFSRICARKYLHYISQLDGQKNTKFFDRIENSLQTVRIDQS</sequence>
<gene>
    <name evidence="1" type="ORF">GMB86_09615</name>
</gene>
<dbReference type="RefSeq" id="WP_155219072.1">
    <property type="nucleotide sequence ID" value="NZ_WNHB01000014.1"/>
</dbReference>